<feature type="compositionally biased region" description="Polar residues" evidence="1">
    <location>
        <begin position="367"/>
        <end position="376"/>
    </location>
</feature>
<feature type="compositionally biased region" description="Low complexity" evidence="1">
    <location>
        <begin position="391"/>
        <end position="415"/>
    </location>
</feature>
<dbReference type="Pfam" id="PF12763">
    <property type="entry name" value="EH"/>
    <property type="match status" value="2"/>
</dbReference>
<dbReference type="InterPro" id="IPR002048">
    <property type="entry name" value="EF_hand_dom"/>
</dbReference>
<feature type="region of interest" description="Disordered" evidence="1">
    <location>
        <begin position="357"/>
        <end position="379"/>
    </location>
</feature>
<dbReference type="EMBL" id="JAAAIM010000330">
    <property type="protein sequence ID" value="KAG0289739.1"/>
    <property type="molecule type" value="Genomic_DNA"/>
</dbReference>
<dbReference type="Proteomes" id="UP001194696">
    <property type="component" value="Unassembled WGS sequence"/>
</dbReference>
<evidence type="ECO:0000259" key="3">
    <source>
        <dbReference type="PROSITE" id="PS50222"/>
    </source>
</evidence>
<dbReference type="InterPro" id="IPR000261">
    <property type="entry name" value="EH_dom"/>
</dbReference>
<dbReference type="PANTHER" id="PTHR11216:SF174">
    <property type="entry name" value="GH06923P"/>
    <property type="match status" value="1"/>
</dbReference>
<evidence type="ECO:0008006" key="6">
    <source>
        <dbReference type="Google" id="ProtNLM"/>
    </source>
</evidence>
<dbReference type="InterPro" id="IPR011992">
    <property type="entry name" value="EF-hand-dom_pair"/>
</dbReference>
<sequence>MQVSPSQEQNRSTEKQLYDSLWKQANPQGATRIGGVQAVEFLNLSGIAPVTLAAVWDLTALDERGQDYYDRNAFDAALRLIGHVQKGHHPTVALLAVESRPVFNTSDPPNVQNKSPGAPTTAWPHLPVGEMKKYRELFKALDKENALLKYDIVLQILLKTGESTEILAKVLALVDRSKRAKLDEDEFVMAMYFVMCLKRKEITALPPSLPEEVKRVCQVKEVTTPNAERDRYNVLLNPNPNASARERELMAMLQQQQQQQEQLQGAYLQQILENSKTSEQRMYQQSIDHSRFTQEKLAPLLAANASGNDRYAATFAESYSNALKQQQELMERLMAVSNPLPTTLSQVPAGNPPAYSAQHPGAFSPTAPHQQQNAFSPVSAYQQQYPQYSQYQQQALQAYPPQQQQQAFQPQEMPAYTQQQPHHLLHQDYKE</sequence>
<gene>
    <name evidence="4" type="ORF">BGZ96_006771</name>
</gene>
<protein>
    <recommendedName>
        <fullName evidence="6">EH domain-containing protein</fullName>
    </recommendedName>
</protein>
<feature type="domain" description="EH" evidence="2">
    <location>
        <begin position="130"/>
        <end position="213"/>
    </location>
</feature>
<evidence type="ECO:0000313" key="5">
    <source>
        <dbReference type="Proteomes" id="UP001194696"/>
    </source>
</evidence>
<comment type="caution">
    <text evidence="4">The sequence shown here is derived from an EMBL/GenBank/DDBJ whole genome shotgun (WGS) entry which is preliminary data.</text>
</comment>
<keyword evidence="5" id="KW-1185">Reference proteome</keyword>
<feature type="domain" description="EF-hand" evidence="3">
    <location>
        <begin position="162"/>
        <end position="197"/>
    </location>
</feature>
<evidence type="ECO:0000259" key="2">
    <source>
        <dbReference type="PROSITE" id="PS50031"/>
    </source>
</evidence>
<reference evidence="4 5" key="1">
    <citation type="journal article" date="2020" name="Fungal Divers.">
        <title>Resolving the Mortierellaceae phylogeny through synthesis of multi-gene phylogenetics and phylogenomics.</title>
        <authorList>
            <person name="Vandepol N."/>
            <person name="Liber J."/>
            <person name="Desiro A."/>
            <person name="Na H."/>
            <person name="Kennedy M."/>
            <person name="Barry K."/>
            <person name="Grigoriev I.V."/>
            <person name="Miller A.N."/>
            <person name="O'Donnell K."/>
            <person name="Stajich J.E."/>
            <person name="Bonito G."/>
        </authorList>
    </citation>
    <scope>NUCLEOTIDE SEQUENCE [LARGE SCALE GENOMIC DNA]</scope>
    <source>
        <strain evidence="4 5">AD045</strain>
    </source>
</reference>
<feature type="domain" description="EH" evidence="2">
    <location>
        <begin position="14"/>
        <end position="73"/>
    </location>
</feature>
<proteinExistence type="predicted"/>
<dbReference type="PROSITE" id="PS50222">
    <property type="entry name" value="EF_HAND_2"/>
    <property type="match status" value="1"/>
</dbReference>
<dbReference type="SUPFAM" id="SSF47473">
    <property type="entry name" value="EF-hand"/>
    <property type="match status" value="2"/>
</dbReference>
<dbReference type="PROSITE" id="PS50031">
    <property type="entry name" value="EH"/>
    <property type="match status" value="2"/>
</dbReference>
<accession>A0ABQ7K353</accession>
<name>A0ABQ7K353_9FUNG</name>
<organism evidence="4 5">
    <name type="scientific">Linnemannia gamsii</name>
    <dbReference type="NCBI Taxonomy" id="64522"/>
    <lineage>
        <taxon>Eukaryota</taxon>
        <taxon>Fungi</taxon>
        <taxon>Fungi incertae sedis</taxon>
        <taxon>Mucoromycota</taxon>
        <taxon>Mortierellomycotina</taxon>
        <taxon>Mortierellomycetes</taxon>
        <taxon>Mortierellales</taxon>
        <taxon>Mortierellaceae</taxon>
        <taxon>Linnemannia</taxon>
    </lineage>
</organism>
<dbReference type="PANTHER" id="PTHR11216">
    <property type="entry name" value="EH DOMAIN"/>
    <property type="match status" value="1"/>
</dbReference>
<evidence type="ECO:0000313" key="4">
    <source>
        <dbReference type="EMBL" id="KAG0289739.1"/>
    </source>
</evidence>
<dbReference type="Gene3D" id="1.10.238.10">
    <property type="entry name" value="EF-hand"/>
    <property type="match status" value="2"/>
</dbReference>
<dbReference type="SMART" id="SM00027">
    <property type="entry name" value="EH"/>
    <property type="match status" value="2"/>
</dbReference>
<feature type="region of interest" description="Disordered" evidence="1">
    <location>
        <begin position="391"/>
        <end position="431"/>
    </location>
</feature>
<evidence type="ECO:0000256" key="1">
    <source>
        <dbReference type="SAM" id="MobiDB-lite"/>
    </source>
</evidence>